<gene>
    <name evidence="3" type="ORF">GCM10018793_00380</name>
</gene>
<keyword evidence="2" id="KW-0472">Membrane</keyword>
<name>A0A919KQR9_9ACTN</name>
<accession>A0A919KQR9</accession>
<feature type="transmembrane region" description="Helical" evidence="2">
    <location>
        <begin position="78"/>
        <end position="96"/>
    </location>
</feature>
<dbReference type="AlphaFoldDB" id="A0A919KQR9"/>
<keyword evidence="2" id="KW-0812">Transmembrane</keyword>
<feature type="region of interest" description="Disordered" evidence="1">
    <location>
        <begin position="141"/>
        <end position="201"/>
    </location>
</feature>
<evidence type="ECO:0000256" key="2">
    <source>
        <dbReference type="SAM" id="Phobius"/>
    </source>
</evidence>
<evidence type="ECO:0000313" key="3">
    <source>
        <dbReference type="EMBL" id="GHH68893.1"/>
    </source>
</evidence>
<dbReference type="RefSeq" id="WP_189928794.1">
    <property type="nucleotide sequence ID" value="NZ_BNCD01000001.1"/>
</dbReference>
<dbReference type="Proteomes" id="UP000603708">
    <property type="component" value="Unassembled WGS sequence"/>
</dbReference>
<evidence type="ECO:0000313" key="4">
    <source>
        <dbReference type="Proteomes" id="UP000603708"/>
    </source>
</evidence>
<protein>
    <submittedName>
        <fullName evidence="3">Uncharacterized protein</fullName>
    </submittedName>
</protein>
<comment type="caution">
    <text evidence="3">The sequence shown here is derived from an EMBL/GenBank/DDBJ whole genome shotgun (WGS) entry which is preliminary data.</text>
</comment>
<keyword evidence="2" id="KW-1133">Transmembrane helix</keyword>
<feature type="transmembrane region" description="Helical" evidence="2">
    <location>
        <begin position="53"/>
        <end position="73"/>
    </location>
</feature>
<keyword evidence="4" id="KW-1185">Reference proteome</keyword>
<reference evidence="3" key="1">
    <citation type="journal article" date="2014" name="Int. J. Syst. Evol. Microbiol.">
        <title>Complete genome sequence of Corynebacterium casei LMG S-19264T (=DSM 44701T), isolated from a smear-ripened cheese.</title>
        <authorList>
            <consortium name="US DOE Joint Genome Institute (JGI-PGF)"/>
            <person name="Walter F."/>
            <person name="Albersmeier A."/>
            <person name="Kalinowski J."/>
            <person name="Ruckert C."/>
        </authorList>
    </citation>
    <scope>NUCLEOTIDE SEQUENCE</scope>
    <source>
        <strain evidence="3">JCM 5069</strain>
    </source>
</reference>
<feature type="transmembrane region" description="Helical" evidence="2">
    <location>
        <begin position="116"/>
        <end position="135"/>
    </location>
</feature>
<reference evidence="3" key="2">
    <citation type="submission" date="2020-09" db="EMBL/GenBank/DDBJ databases">
        <authorList>
            <person name="Sun Q."/>
            <person name="Ohkuma M."/>
        </authorList>
    </citation>
    <scope>NUCLEOTIDE SEQUENCE</scope>
    <source>
        <strain evidence="3">JCM 5069</strain>
    </source>
</reference>
<sequence length="201" mass="20780">MVRNVLGAVIAAAGAAGALWSPFHGWYDGRRGRDYRVVELFTPSGISGHGSGLLSSLFLAFLGAAAVALAGIVLRSRLLVAGAGAVVPGFTILWMVRQGQVHGSLAVESDGTGLGLGVALALAGGVLLLLGAVVMRGRRGRGRHVRGYSQPSSPYGTAARDEPDVPGPDPGGTEVPDTGEPDERAHGPKPPSWQRTSDERW</sequence>
<dbReference type="EMBL" id="BNCD01000001">
    <property type="protein sequence ID" value="GHH68893.1"/>
    <property type="molecule type" value="Genomic_DNA"/>
</dbReference>
<evidence type="ECO:0000256" key="1">
    <source>
        <dbReference type="SAM" id="MobiDB-lite"/>
    </source>
</evidence>
<organism evidence="3 4">
    <name type="scientific">Streptomyces sulfonofaciens</name>
    <dbReference type="NCBI Taxonomy" id="68272"/>
    <lineage>
        <taxon>Bacteria</taxon>
        <taxon>Bacillati</taxon>
        <taxon>Actinomycetota</taxon>
        <taxon>Actinomycetes</taxon>
        <taxon>Kitasatosporales</taxon>
        <taxon>Streptomycetaceae</taxon>
        <taxon>Streptomyces</taxon>
    </lineage>
</organism>
<proteinExistence type="predicted"/>